<dbReference type="InterPro" id="IPR029058">
    <property type="entry name" value="AB_hydrolase_fold"/>
</dbReference>
<dbReference type="AlphaFoldDB" id="A0A8S1BNQ8"/>
<dbReference type="Proteomes" id="UP000494106">
    <property type="component" value="Unassembled WGS sequence"/>
</dbReference>
<keyword evidence="3" id="KW-0378">Hydrolase</keyword>
<dbReference type="PROSITE" id="PS00941">
    <property type="entry name" value="CARBOXYLESTERASE_B_2"/>
    <property type="match status" value="1"/>
</dbReference>
<dbReference type="SUPFAM" id="SSF53474">
    <property type="entry name" value="alpha/beta-Hydrolases"/>
    <property type="match status" value="1"/>
</dbReference>
<dbReference type="EMBL" id="CADEBC010000733">
    <property type="protein sequence ID" value="CAB3260356.1"/>
    <property type="molecule type" value="Genomic_DNA"/>
</dbReference>
<name>A0A8S1BNQ8_ARCPL</name>
<evidence type="ECO:0000256" key="1">
    <source>
        <dbReference type="ARBA" id="ARBA00005964"/>
    </source>
</evidence>
<accession>A0A8S1BNQ8</accession>
<dbReference type="PANTHER" id="PTHR43142:SF1">
    <property type="entry name" value="CARBOXYLIC ESTER HYDROLASE"/>
    <property type="match status" value="1"/>
</dbReference>
<dbReference type="PANTHER" id="PTHR43142">
    <property type="entry name" value="CARBOXYLIC ESTER HYDROLASE"/>
    <property type="match status" value="1"/>
</dbReference>
<comment type="similarity">
    <text evidence="1">Belongs to the type-B carboxylesterase/lipase family.</text>
</comment>
<proteinExistence type="inferred from homology"/>
<dbReference type="GO" id="GO:0052689">
    <property type="term" value="F:carboxylic ester hydrolase activity"/>
    <property type="evidence" value="ECO:0007669"/>
    <property type="project" value="UniProtKB-KW"/>
</dbReference>
<evidence type="ECO:0000313" key="6">
    <source>
        <dbReference type="EMBL" id="CAB3260356.1"/>
    </source>
</evidence>
<gene>
    <name evidence="6" type="ORF">APLA_LOCUS17423</name>
</gene>
<evidence type="ECO:0000256" key="4">
    <source>
        <dbReference type="ARBA" id="ARBA00023180"/>
    </source>
</evidence>
<evidence type="ECO:0000256" key="2">
    <source>
        <dbReference type="ARBA" id="ARBA00022487"/>
    </source>
</evidence>
<evidence type="ECO:0000259" key="5">
    <source>
        <dbReference type="Pfam" id="PF00135"/>
    </source>
</evidence>
<sequence length="534" mass="60065">MSEPIVETEQGKLRGQLTRNDDNGFTYYAFKGVPYAKPPIGELRFSVPQPPNPWEGIRDATKTCNICAQFSKEMKTVVGDEDCLYLNVYTPKLSSSESELLPVMIFFHGGGFIFGSGTDDKEHGPEFLIDKNVVIVSLNYRLGILGFLSLDRKEAPGNMGLMDQVQALKWVQKNIANFCGNPNNVTIFGISAGGASVGYLMLSPMAEGLFHKVIAQSGSPLLHWAINTDVKKLASKIPSIQNKDISDDEQLLKYLKDMPTVELISASMAVIVEDEFRGGIHFGFVPTIEKLGDWEPFLTESPYQLLAQGKFIKVPYMTGFCTREGLLMVNFFAATLEKFIESNSFVDFFPFDLNEEEKQDMEIILKKMYLEGEKTHHDADNFAIDFFTDVDFLGGVYVSAKLIAKYNRPVYFYEFSYDGKLNYLKVKGNIQREGACHGDDGGYIIKNYELPGSITDTDAVVRDRMTTLWTNFAKCGNPTPELDHLIPMKWETMAENEVACLVIDKTMKMKYEVCPQRLKLFEELYAKKGGSESN</sequence>
<dbReference type="OrthoDB" id="19653at2759"/>
<comment type="caution">
    <text evidence="6">The sequence shown here is derived from an EMBL/GenBank/DDBJ whole genome shotgun (WGS) entry which is preliminary data.</text>
</comment>
<protein>
    <recommendedName>
        <fullName evidence="5">Carboxylesterase type B domain-containing protein</fullName>
    </recommendedName>
</protein>
<evidence type="ECO:0000313" key="7">
    <source>
        <dbReference type="Proteomes" id="UP000494106"/>
    </source>
</evidence>
<feature type="domain" description="Carboxylesterase type B" evidence="5">
    <location>
        <begin position="3"/>
        <end position="513"/>
    </location>
</feature>
<keyword evidence="7" id="KW-1185">Reference proteome</keyword>
<dbReference type="Pfam" id="PF00135">
    <property type="entry name" value="COesterase"/>
    <property type="match status" value="1"/>
</dbReference>
<evidence type="ECO:0000256" key="3">
    <source>
        <dbReference type="ARBA" id="ARBA00022801"/>
    </source>
</evidence>
<keyword evidence="2" id="KW-0719">Serine esterase</keyword>
<dbReference type="InterPro" id="IPR002018">
    <property type="entry name" value="CarbesteraseB"/>
</dbReference>
<reference evidence="6 7" key="1">
    <citation type="submission" date="2020-04" db="EMBL/GenBank/DDBJ databases">
        <authorList>
            <person name="Wallbank WR R."/>
            <person name="Pardo Diaz C."/>
            <person name="Kozak K."/>
            <person name="Martin S."/>
            <person name="Jiggins C."/>
            <person name="Moest M."/>
            <person name="Warren A I."/>
            <person name="Byers J.R.P. K."/>
            <person name="Montejo-Kovacevich G."/>
            <person name="Yen C E."/>
        </authorList>
    </citation>
    <scope>NUCLEOTIDE SEQUENCE [LARGE SCALE GENOMIC DNA]</scope>
</reference>
<organism evidence="6 7">
    <name type="scientific">Arctia plantaginis</name>
    <name type="common">Wood tiger moth</name>
    <name type="synonym">Phalaena plantaginis</name>
    <dbReference type="NCBI Taxonomy" id="874455"/>
    <lineage>
        <taxon>Eukaryota</taxon>
        <taxon>Metazoa</taxon>
        <taxon>Ecdysozoa</taxon>
        <taxon>Arthropoda</taxon>
        <taxon>Hexapoda</taxon>
        <taxon>Insecta</taxon>
        <taxon>Pterygota</taxon>
        <taxon>Neoptera</taxon>
        <taxon>Endopterygota</taxon>
        <taxon>Lepidoptera</taxon>
        <taxon>Glossata</taxon>
        <taxon>Ditrysia</taxon>
        <taxon>Noctuoidea</taxon>
        <taxon>Erebidae</taxon>
        <taxon>Arctiinae</taxon>
        <taxon>Arctia</taxon>
    </lineage>
</organism>
<dbReference type="Gene3D" id="3.40.50.1820">
    <property type="entry name" value="alpha/beta hydrolase"/>
    <property type="match status" value="1"/>
</dbReference>
<keyword evidence="4" id="KW-0325">Glycoprotein</keyword>
<dbReference type="InterPro" id="IPR019819">
    <property type="entry name" value="Carboxylesterase_B_CS"/>
</dbReference>